<reference evidence="3" key="1">
    <citation type="submission" date="2014-02" db="EMBL/GenBank/DDBJ databases">
        <authorList>
            <person name="Genoscope - CEA"/>
        </authorList>
    </citation>
    <scope>NUCLEOTIDE SEQUENCE</scope>
    <source>
        <strain evidence="3">LS3</strain>
    </source>
</reference>
<feature type="region of interest" description="Disordered" evidence="2">
    <location>
        <begin position="27"/>
        <end position="119"/>
    </location>
</feature>
<feature type="coiled-coil region" evidence="1">
    <location>
        <begin position="159"/>
        <end position="196"/>
    </location>
</feature>
<feature type="compositionally biased region" description="Polar residues" evidence="2">
    <location>
        <begin position="28"/>
        <end position="39"/>
    </location>
</feature>
<reference evidence="3" key="2">
    <citation type="submission" date="2014-06" db="EMBL/GenBank/DDBJ databases">
        <title>The complete genome of Blastobotrys (Arxula) adeninivorans LS3 - a yeast of biotechnological interest.</title>
        <authorList>
            <person name="Kunze G."/>
            <person name="Gaillardin C."/>
            <person name="Czernicka M."/>
            <person name="Durrens P."/>
            <person name="Martin T."/>
            <person name="Boer E."/>
            <person name="Gabaldon T."/>
            <person name="Cruz J."/>
            <person name="Talla E."/>
            <person name="Marck C."/>
            <person name="Goffeau A."/>
            <person name="Barbe V."/>
            <person name="Baret P."/>
            <person name="Baronian K."/>
            <person name="Beier S."/>
            <person name="Bleykasten C."/>
            <person name="Bode R."/>
            <person name="Casaregola S."/>
            <person name="Despons L."/>
            <person name="Fairhead C."/>
            <person name="Giersberg M."/>
            <person name="Gierski P."/>
            <person name="Hahnel U."/>
            <person name="Hartmann A."/>
            <person name="Jankowska D."/>
            <person name="Jubin C."/>
            <person name="Jung P."/>
            <person name="Lafontaine I."/>
            <person name="Leh-Louis V."/>
            <person name="Lemaire M."/>
            <person name="Marcet-Houben M."/>
            <person name="Mascher M."/>
            <person name="Morel G."/>
            <person name="Richard G.-F."/>
            <person name="Riechen J."/>
            <person name="Sacerdot C."/>
            <person name="Sarkar A."/>
            <person name="Savel G."/>
            <person name="Schacherer J."/>
            <person name="Sherman D."/>
            <person name="Straub M.-L."/>
            <person name="Stein N."/>
            <person name="Thierry A."/>
            <person name="Trautwein-Schult A."/>
            <person name="Westhof E."/>
            <person name="Worch S."/>
            <person name="Dujon B."/>
            <person name="Souciet J.-L."/>
            <person name="Wincker P."/>
            <person name="Scholz U."/>
            <person name="Neuveglise N."/>
        </authorList>
    </citation>
    <scope>NUCLEOTIDE SEQUENCE</scope>
    <source>
        <strain evidence="3">LS3</strain>
    </source>
</reference>
<feature type="compositionally biased region" description="Low complexity" evidence="2">
    <location>
        <begin position="40"/>
        <end position="57"/>
    </location>
</feature>
<dbReference type="AlphaFoldDB" id="A0A060T7Q0"/>
<dbReference type="EMBL" id="HG937694">
    <property type="protein sequence ID" value="CDP37145.1"/>
    <property type="molecule type" value="Genomic_DNA"/>
</dbReference>
<gene>
    <name evidence="3" type="ORF">GNLVRS02_ARAD1D04818g</name>
</gene>
<evidence type="ECO:0000256" key="1">
    <source>
        <dbReference type="SAM" id="Coils"/>
    </source>
</evidence>
<organism evidence="3">
    <name type="scientific">Blastobotrys adeninivorans</name>
    <name type="common">Yeast</name>
    <name type="synonym">Arxula adeninivorans</name>
    <dbReference type="NCBI Taxonomy" id="409370"/>
    <lineage>
        <taxon>Eukaryota</taxon>
        <taxon>Fungi</taxon>
        <taxon>Dikarya</taxon>
        <taxon>Ascomycota</taxon>
        <taxon>Saccharomycotina</taxon>
        <taxon>Dipodascomycetes</taxon>
        <taxon>Dipodascales</taxon>
        <taxon>Trichomonascaceae</taxon>
        <taxon>Blastobotrys</taxon>
    </lineage>
</organism>
<evidence type="ECO:0000256" key="2">
    <source>
        <dbReference type="SAM" id="MobiDB-lite"/>
    </source>
</evidence>
<name>A0A060T7Q0_BLAAD</name>
<evidence type="ECO:0000313" key="3">
    <source>
        <dbReference type="EMBL" id="CDP37145.1"/>
    </source>
</evidence>
<protein>
    <submittedName>
        <fullName evidence="3">ARAD1D04818p</fullName>
    </submittedName>
</protein>
<keyword evidence="1" id="KW-0175">Coiled coil</keyword>
<proteinExistence type="predicted"/>
<sequence>MSAVAMPLDTTPAPQFEEFDLNEVLGKISSSLQEHQNLDPTSVPGSSHPSSSSSPAPEMHVTNDSQQVHDKDRSITPQFEPELDLESLFSGDYTPSSAAPSPQKRRRVEDRPEPQVNADQMVVNKDTVGQLKKKLKSSHKIMTMYGALKSSFSHVCAQLNDAKAKVTSVSEENDRLRNENEKLRQELEQLKSLAGN</sequence>
<accession>A0A060T7Q0</accession>